<dbReference type="Proteomes" id="UP001497516">
    <property type="component" value="Chromosome 9"/>
</dbReference>
<dbReference type="AlphaFoldDB" id="A0AAV2GN15"/>
<accession>A0AAV2GN15</accession>
<protein>
    <submittedName>
        <fullName evidence="2">Uncharacterized protein</fullName>
    </submittedName>
</protein>
<dbReference type="EMBL" id="OZ034822">
    <property type="protein sequence ID" value="CAL1412069.1"/>
    <property type="molecule type" value="Genomic_DNA"/>
</dbReference>
<reference evidence="2 3" key="1">
    <citation type="submission" date="2024-04" db="EMBL/GenBank/DDBJ databases">
        <authorList>
            <person name="Fracassetti M."/>
        </authorList>
    </citation>
    <scope>NUCLEOTIDE SEQUENCE [LARGE SCALE GENOMIC DNA]</scope>
</reference>
<evidence type="ECO:0000313" key="2">
    <source>
        <dbReference type="EMBL" id="CAL1412069.1"/>
    </source>
</evidence>
<name>A0AAV2GN15_9ROSI</name>
<feature type="region of interest" description="Disordered" evidence="1">
    <location>
        <begin position="35"/>
        <end position="75"/>
    </location>
</feature>
<keyword evidence="3" id="KW-1185">Reference proteome</keyword>
<gene>
    <name evidence="2" type="ORF">LTRI10_LOCUS51386</name>
</gene>
<proteinExistence type="predicted"/>
<evidence type="ECO:0000256" key="1">
    <source>
        <dbReference type="SAM" id="MobiDB-lite"/>
    </source>
</evidence>
<organism evidence="2 3">
    <name type="scientific">Linum trigynum</name>
    <dbReference type="NCBI Taxonomy" id="586398"/>
    <lineage>
        <taxon>Eukaryota</taxon>
        <taxon>Viridiplantae</taxon>
        <taxon>Streptophyta</taxon>
        <taxon>Embryophyta</taxon>
        <taxon>Tracheophyta</taxon>
        <taxon>Spermatophyta</taxon>
        <taxon>Magnoliopsida</taxon>
        <taxon>eudicotyledons</taxon>
        <taxon>Gunneridae</taxon>
        <taxon>Pentapetalae</taxon>
        <taxon>rosids</taxon>
        <taxon>fabids</taxon>
        <taxon>Malpighiales</taxon>
        <taxon>Linaceae</taxon>
        <taxon>Linum</taxon>
    </lineage>
</organism>
<sequence length="95" mass="10609">MVESPSLSTRISILTPPTTMSSLKFEEKRVVVVESSPTTVRKESTPPLQQQPLTPKLSDLRSYDDEEPQWGNQSRVSSTAVGARCWKLTTARDEC</sequence>
<evidence type="ECO:0000313" key="3">
    <source>
        <dbReference type="Proteomes" id="UP001497516"/>
    </source>
</evidence>
<feature type="compositionally biased region" description="Low complexity" evidence="1">
    <location>
        <begin position="45"/>
        <end position="55"/>
    </location>
</feature>